<dbReference type="AlphaFoldDB" id="A0A9P5ZYM3"/>
<dbReference type="EMBL" id="MU154566">
    <property type="protein sequence ID" value="KAF9495045.1"/>
    <property type="molecule type" value="Genomic_DNA"/>
</dbReference>
<proteinExistence type="predicted"/>
<protein>
    <submittedName>
        <fullName evidence="2">Uncharacterized protein</fullName>
    </submittedName>
</protein>
<accession>A0A9P5ZYM3</accession>
<dbReference type="Proteomes" id="UP000807025">
    <property type="component" value="Unassembled WGS sequence"/>
</dbReference>
<evidence type="ECO:0000256" key="1">
    <source>
        <dbReference type="SAM" id="SignalP"/>
    </source>
</evidence>
<sequence length="76" mass="8249">MKSRHGSCTAAAWRVRLLKVGLIVLMEGDRVAAGTKGNIDPNADVWEINSFTLGNVDALLAVYVKGATDRQGHREQ</sequence>
<organism evidence="2 3">
    <name type="scientific">Pleurotus eryngii</name>
    <name type="common">Boletus of the steppes</name>
    <dbReference type="NCBI Taxonomy" id="5323"/>
    <lineage>
        <taxon>Eukaryota</taxon>
        <taxon>Fungi</taxon>
        <taxon>Dikarya</taxon>
        <taxon>Basidiomycota</taxon>
        <taxon>Agaricomycotina</taxon>
        <taxon>Agaricomycetes</taxon>
        <taxon>Agaricomycetidae</taxon>
        <taxon>Agaricales</taxon>
        <taxon>Pleurotineae</taxon>
        <taxon>Pleurotaceae</taxon>
        <taxon>Pleurotus</taxon>
    </lineage>
</organism>
<comment type="caution">
    <text evidence="2">The sequence shown here is derived from an EMBL/GenBank/DDBJ whole genome shotgun (WGS) entry which is preliminary data.</text>
</comment>
<name>A0A9P5ZYM3_PLEER</name>
<reference evidence="2" key="1">
    <citation type="submission" date="2020-11" db="EMBL/GenBank/DDBJ databases">
        <authorList>
            <consortium name="DOE Joint Genome Institute"/>
            <person name="Ahrendt S."/>
            <person name="Riley R."/>
            <person name="Andreopoulos W."/>
            <person name="Labutti K."/>
            <person name="Pangilinan J."/>
            <person name="Ruiz-Duenas F.J."/>
            <person name="Barrasa J.M."/>
            <person name="Sanchez-Garcia M."/>
            <person name="Camarero S."/>
            <person name="Miyauchi S."/>
            <person name="Serrano A."/>
            <person name="Linde D."/>
            <person name="Babiker R."/>
            <person name="Drula E."/>
            <person name="Ayuso-Fernandez I."/>
            <person name="Pacheco R."/>
            <person name="Padilla G."/>
            <person name="Ferreira P."/>
            <person name="Barriuso J."/>
            <person name="Kellner H."/>
            <person name="Castanera R."/>
            <person name="Alfaro M."/>
            <person name="Ramirez L."/>
            <person name="Pisabarro A.G."/>
            <person name="Kuo A."/>
            <person name="Tritt A."/>
            <person name="Lipzen A."/>
            <person name="He G."/>
            <person name="Yan M."/>
            <person name="Ng V."/>
            <person name="Cullen D."/>
            <person name="Martin F."/>
            <person name="Rosso M.-N."/>
            <person name="Henrissat B."/>
            <person name="Hibbett D."/>
            <person name="Martinez A.T."/>
            <person name="Grigoriev I.V."/>
        </authorList>
    </citation>
    <scope>NUCLEOTIDE SEQUENCE</scope>
    <source>
        <strain evidence="2">ATCC 90797</strain>
    </source>
</reference>
<evidence type="ECO:0000313" key="2">
    <source>
        <dbReference type="EMBL" id="KAF9495045.1"/>
    </source>
</evidence>
<keyword evidence="1" id="KW-0732">Signal</keyword>
<keyword evidence="3" id="KW-1185">Reference proteome</keyword>
<gene>
    <name evidence="2" type="ORF">BDN71DRAFT_1448182</name>
</gene>
<evidence type="ECO:0000313" key="3">
    <source>
        <dbReference type="Proteomes" id="UP000807025"/>
    </source>
</evidence>
<feature type="signal peptide" evidence="1">
    <location>
        <begin position="1"/>
        <end position="33"/>
    </location>
</feature>
<feature type="chain" id="PRO_5040368379" evidence="1">
    <location>
        <begin position="34"/>
        <end position="76"/>
    </location>
</feature>